<accession>A0A506U621</accession>
<dbReference type="PANTHER" id="PTHR43252">
    <property type="entry name" value="TRANSCRIPTIONAL REGULATOR YQJI"/>
    <property type="match status" value="1"/>
</dbReference>
<dbReference type="Gene3D" id="1.10.10.10">
    <property type="entry name" value="Winged helix-like DNA-binding domain superfamily/Winged helix DNA-binding domain"/>
    <property type="match status" value="1"/>
</dbReference>
<dbReference type="Pfam" id="PF03551">
    <property type="entry name" value="PadR"/>
    <property type="match status" value="1"/>
</dbReference>
<organism evidence="3 4">
    <name type="scientific">Martelella alba</name>
    <dbReference type="NCBI Taxonomy" id="2590451"/>
    <lineage>
        <taxon>Bacteria</taxon>
        <taxon>Pseudomonadati</taxon>
        <taxon>Pseudomonadota</taxon>
        <taxon>Alphaproteobacteria</taxon>
        <taxon>Hyphomicrobiales</taxon>
        <taxon>Aurantimonadaceae</taxon>
        <taxon>Martelella</taxon>
    </lineage>
</organism>
<evidence type="ECO:0000313" key="3">
    <source>
        <dbReference type="EMBL" id="TPW29832.1"/>
    </source>
</evidence>
<dbReference type="InterPro" id="IPR036390">
    <property type="entry name" value="WH_DNA-bd_sf"/>
</dbReference>
<evidence type="ECO:0000259" key="2">
    <source>
        <dbReference type="Pfam" id="PF03551"/>
    </source>
</evidence>
<name>A0A506U621_9HYPH</name>
<reference evidence="3 4" key="1">
    <citation type="submission" date="2019-06" db="EMBL/GenBank/DDBJ databases">
        <authorList>
            <person name="Li M."/>
        </authorList>
    </citation>
    <scope>NUCLEOTIDE SEQUENCE [LARGE SCALE GENOMIC DNA]</scope>
    <source>
        <strain evidence="3 4">BGMRC2036</strain>
    </source>
</reference>
<dbReference type="AlphaFoldDB" id="A0A506U621"/>
<dbReference type="PANTHER" id="PTHR43252:SF7">
    <property type="entry name" value="TRANSCRIPTIONAL REGULATOR YQJI"/>
    <property type="match status" value="1"/>
</dbReference>
<proteinExistence type="predicted"/>
<dbReference type="SUPFAM" id="SSF46785">
    <property type="entry name" value="Winged helix' DNA-binding domain"/>
    <property type="match status" value="1"/>
</dbReference>
<feature type="region of interest" description="Disordered" evidence="1">
    <location>
        <begin position="15"/>
        <end position="41"/>
    </location>
</feature>
<evidence type="ECO:0000313" key="4">
    <source>
        <dbReference type="Proteomes" id="UP000318801"/>
    </source>
</evidence>
<dbReference type="EMBL" id="VHLG01000008">
    <property type="protein sequence ID" value="TPW29832.1"/>
    <property type="molecule type" value="Genomic_DNA"/>
</dbReference>
<dbReference type="InterPro" id="IPR036388">
    <property type="entry name" value="WH-like_DNA-bd_sf"/>
</dbReference>
<evidence type="ECO:0000256" key="1">
    <source>
        <dbReference type="SAM" id="MobiDB-lite"/>
    </source>
</evidence>
<protein>
    <submittedName>
        <fullName evidence="3">PadR family transcriptional regulator</fullName>
    </submittedName>
</protein>
<feature type="compositionally biased region" description="Gly residues" evidence="1">
    <location>
        <begin position="29"/>
        <end position="41"/>
    </location>
</feature>
<comment type="caution">
    <text evidence="3">The sequence shown here is derived from an EMBL/GenBank/DDBJ whole genome shotgun (WGS) entry which is preliminary data.</text>
</comment>
<dbReference type="InterPro" id="IPR005149">
    <property type="entry name" value="Tscrpt_reg_PadR_N"/>
</dbReference>
<dbReference type="Proteomes" id="UP000318801">
    <property type="component" value="Unassembled WGS sequence"/>
</dbReference>
<gene>
    <name evidence="3" type="ORF">FJU08_13210</name>
</gene>
<keyword evidence="4" id="KW-1185">Reference proteome</keyword>
<dbReference type="OrthoDB" id="9814826at2"/>
<feature type="domain" description="Transcription regulator PadR N-terminal" evidence="2">
    <location>
        <begin position="57"/>
        <end position="125"/>
    </location>
</feature>
<sequence>MHGRGERMRAMFAAGFEGRGPGRGHGRRGGPGGFGDDGEGFGRGGRFLRQGNIRILVLKLIADEPRHGYEIIKAIEDMSGGAYAPSPGVIYPTLSFLEEGGFVLAEAEGNKKRYRITEEGRAHLDENEMIAKMAIRALEMIAARATDRDEQRGRGRPAGRDGLPRSVDAALLNLREVIARRLEQDPANASEIVRELLKVADSLE</sequence>